<dbReference type="EMBL" id="JAGRPV010000001">
    <property type="protein sequence ID" value="MDI4644091.1"/>
    <property type="molecule type" value="Genomic_DNA"/>
</dbReference>
<dbReference type="InterPro" id="IPR018247">
    <property type="entry name" value="EF_Hand_1_Ca_BS"/>
</dbReference>
<dbReference type="Proteomes" id="UP001161691">
    <property type="component" value="Unassembled WGS sequence"/>
</dbReference>
<dbReference type="RefSeq" id="WP_282907119.1">
    <property type="nucleotide sequence ID" value="NZ_JAGRPV010000001.1"/>
</dbReference>
<dbReference type="SUPFAM" id="SSF48208">
    <property type="entry name" value="Six-hairpin glycosidases"/>
    <property type="match status" value="1"/>
</dbReference>
<organism evidence="2 3">
    <name type="scientific">Cohnella hashimotonis</name>
    <dbReference type="NCBI Taxonomy" id="2826895"/>
    <lineage>
        <taxon>Bacteria</taxon>
        <taxon>Bacillati</taxon>
        <taxon>Bacillota</taxon>
        <taxon>Bacilli</taxon>
        <taxon>Bacillales</taxon>
        <taxon>Paenibacillaceae</taxon>
        <taxon>Cohnella</taxon>
    </lineage>
</organism>
<protein>
    <submittedName>
        <fullName evidence="2">Uncharacterized protein</fullName>
    </submittedName>
</protein>
<evidence type="ECO:0000313" key="2">
    <source>
        <dbReference type="EMBL" id="MDI4644091.1"/>
    </source>
</evidence>
<evidence type="ECO:0000313" key="3">
    <source>
        <dbReference type="Proteomes" id="UP001161691"/>
    </source>
</evidence>
<dbReference type="Gene3D" id="2.60.120.260">
    <property type="entry name" value="Galactose-binding domain-like"/>
    <property type="match status" value="1"/>
</dbReference>
<keyword evidence="1" id="KW-0732">Signal</keyword>
<sequence>MLRKWTSVTLAIAIAAALALPSGAWNASRASAAEKSVVYDMPNGSFESPLAGTWDSAGVTETEHYLAMEPGSAVWQGIPVTNDGKGPSAGDVVYGEVEVTLSADADGDANVMLRINDGGPALAEVNDLSDTARGETVKLTTKTIHAGGIIAAGKPVIYVELHNDTQGEIDVHRVKLWGVREDGTRVAYPVANADFAAPLAGATDWSSAGAVSRKSALVMQPGSAVWRSLPVGSGERQPHAGDKPAVSLRLMLHPDARLTSSVTARVNDGANTLLEISDLSAVKRGVWRTVSDESGPPVPDGAAQLWLELHNDNTGPIRVTDVQVTAMRDDRSYDLDGSGSVDAADLAFLQAKIKRGTLVAELDYDKDGQLTGKDASFFRKFALKDPAEIYANFDHFRFMNEKIAIDGVPMFISHLYAEPVDRSDLGKGYKWVGDPQEGVAALDDVARAVLVYVEHYKTYGDAYSYDMIKRGLSFAMWMQSPEGDFDNFVAQDAQGKLYKKDSHSSFTGFSFWAVRAYEAMATALPVLEAKDAAFAEKVRTRAALCLERVRQLVKPLYGTYDDVGGKKVPAWLLQRDNWLSAAAISALAQHQEALPAGAQKNTSLALIRMLGEGLAMSQEGDFITYPLSAFLHSDGTWYEWGSIQAKAMAIAGQLSGRSDWIQAAEQAADSFLSDLLISGRAYRLSPNKASYPQINYGTASYVENLLALYRITGKTKYAEMAGIAAAWWTGDTRDGVAMFDQATGAAFDGVTDSGVNTNSGAESVDEALRAILRIKRVPAAARLMTATKVESRGVQTLEAEQLYRQGAGDDEEIAVADLGLNDPARALRKQSNIPSAEEAAVYADATSSDAEAEVYAGWFGKRAIFVEATGHNNVRIFGDGYLYRDVPIGGPDGFRAGDTVKLDFAALLQFDTDLAAEVLAVDAQGQTTLLADDSAMTYASRMWYSGQSTVKTTPKAQIPEGTAKLRIRFSNRSTNPLPHEGYATVTLTKLYRMSVPEIRYGSPSLSQGSYVRMTAGASRSFAAEVPAAGEYDVYASVIQRAPGQAATLSASLNGSAPMKTTLAGTEGRIAILRLGSASLTQGAGTLVLGSDGAEAELDAVYLYPVETYATYRALDGSLHAIVRDSRSRSLTAGTPAAVAARDRVAIASIEVEGAGRIVRVEGTVKTAGGKAASKTDVRVTIGGISQEERVRTDANGRFKAVLHLTKGWQAGLYRVEAATATGSGTGRIALAGDKKKG</sequence>
<reference evidence="2" key="1">
    <citation type="submission" date="2023-04" db="EMBL/GenBank/DDBJ databases">
        <title>Comparative genomic analysis of Cohnella hashimotonis sp. nov., isolated from the International Space Station.</title>
        <authorList>
            <person name="Venkateswaran K."/>
            <person name="Simpson A."/>
        </authorList>
    </citation>
    <scope>NUCLEOTIDE SEQUENCE</scope>
    <source>
        <strain evidence="2">F6_2S_P_1</strain>
    </source>
</reference>
<evidence type="ECO:0000256" key="1">
    <source>
        <dbReference type="SAM" id="SignalP"/>
    </source>
</evidence>
<accession>A0ABT6TB77</accession>
<name>A0ABT6TB77_9BACL</name>
<feature type="chain" id="PRO_5046475902" evidence="1">
    <location>
        <begin position="28"/>
        <end position="1237"/>
    </location>
</feature>
<dbReference type="InterPro" id="IPR008928">
    <property type="entry name" value="6-hairpin_glycosidase_sf"/>
</dbReference>
<gene>
    <name evidence="2" type="ORF">KB449_03925</name>
</gene>
<proteinExistence type="predicted"/>
<comment type="caution">
    <text evidence="2">The sequence shown here is derived from an EMBL/GenBank/DDBJ whole genome shotgun (WGS) entry which is preliminary data.</text>
</comment>
<feature type="signal peptide" evidence="1">
    <location>
        <begin position="1"/>
        <end position="27"/>
    </location>
</feature>
<keyword evidence="3" id="KW-1185">Reference proteome</keyword>
<dbReference type="PROSITE" id="PS00018">
    <property type="entry name" value="EF_HAND_1"/>
    <property type="match status" value="1"/>
</dbReference>